<dbReference type="InterPro" id="IPR050164">
    <property type="entry name" value="Peptidase_C19"/>
</dbReference>
<feature type="compositionally biased region" description="Polar residues" evidence="1">
    <location>
        <begin position="47"/>
        <end position="76"/>
    </location>
</feature>
<evidence type="ECO:0000313" key="4">
    <source>
        <dbReference type="Proteomes" id="UP000813461"/>
    </source>
</evidence>
<dbReference type="InterPro" id="IPR028889">
    <property type="entry name" value="USP"/>
</dbReference>
<dbReference type="InterPro" id="IPR001394">
    <property type="entry name" value="Peptidase_C19_UCH"/>
</dbReference>
<name>A0A8K0QWN6_9PLEO</name>
<dbReference type="GO" id="GO:0005829">
    <property type="term" value="C:cytosol"/>
    <property type="evidence" value="ECO:0007669"/>
    <property type="project" value="TreeGrafter"/>
</dbReference>
<feature type="compositionally biased region" description="Basic and acidic residues" evidence="1">
    <location>
        <begin position="90"/>
        <end position="101"/>
    </location>
</feature>
<dbReference type="Proteomes" id="UP000813461">
    <property type="component" value="Unassembled WGS sequence"/>
</dbReference>
<protein>
    <recommendedName>
        <fullName evidence="2">USP domain-containing protein</fullName>
    </recommendedName>
</protein>
<feature type="region of interest" description="Disordered" evidence="1">
    <location>
        <begin position="2456"/>
        <end position="2487"/>
    </location>
</feature>
<feature type="domain" description="USP" evidence="2">
    <location>
        <begin position="1546"/>
        <end position="1873"/>
    </location>
</feature>
<dbReference type="PANTHER" id="PTHR24006:SF925">
    <property type="entry name" value="UBIQUITINYL HYDROLASE 1"/>
    <property type="match status" value="1"/>
</dbReference>
<dbReference type="FunFam" id="3.90.70.10:FF:000136">
    <property type="entry name" value="Ubiquitin C-terminal hydrolase, putative"/>
    <property type="match status" value="1"/>
</dbReference>
<keyword evidence="4" id="KW-1185">Reference proteome</keyword>
<dbReference type="InterPro" id="IPR018200">
    <property type="entry name" value="USP_CS"/>
</dbReference>
<comment type="caution">
    <text evidence="3">The sequence shown here is derived from an EMBL/GenBank/DDBJ whole genome shotgun (WGS) entry which is preliminary data.</text>
</comment>
<dbReference type="EMBL" id="JAGMVJ010000019">
    <property type="protein sequence ID" value="KAH7076057.1"/>
    <property type="molecule type" value="Genomic_DNA"/>
</dbReference>
<evidence type="ECO:0000313" key="3">
    <source>
        <dbReference type="EMBL" id="KAH7076057.1"/>
    </source>
</evidence>
<dbReference type="PROSITE" id="PS00973">
    <property type="entry name" value="USP_2"/>
    <property type="match status" value="1"/>
</dbReference>
<dbReference type="InterPro" id="IPR021905">
    <property type="entry name" value="DUF3517"/>
</dbReference>
<dbReference type="PANTHER" id="PTHR24006">
    <property type="entry name" value="UBIQUITIN CARBOXYL-TERMINAL HYDROLASE"/>
    <property type="match status" value="1"/>
</dbReference>
<feature type="region of interest" description="Disordered" evidence="1">
    <location>
        <begin position="1"/>
        <end position="101"/>
    </location>
</feature>
<dbReference type="GO" id="GO:0016579">
    <property type="term" value="P:protein deubiquitination"/>
    <property type="evidence" value="ECO:0007669"/>
    <property type="project" value="InterPro"/>
</dbReference>
<organism evidence="3 4">
    <name type="scientific">Paraphoma chrysanthemicola</name>
    <dbReference type="NCBI Taxonomy" id="798071"/>
    <lineage>
        <taxon>Eukaryota</taxon>
        <taxon>Fungi</taxon>
        <taxon>Dikarya</taxon>
        <taxon>Ascomycota</taxon>
        <taxon>Pezizomycotina</taxon>
        <taxon>Dothideomycetes</taxon>
        <taxon>Pleosporomycetidae</taxon>
        <taxon>Pleosporales</taxon>
        <taxon>Pleosporineae</taxon>
        <taxon>Phaeosphaeriaceae</taxon>
        <taxon>Paraphoma</taxon>
    </lineage>
</organism>
<gene>
    <name evidence="3" type="ORF">FB567DRAFT_596683</name>
</gene>
<accession>A0A8K0QWN6</accession>
<dbReference type="OrthoDB" id="420187at2759"/>
<dbReference type="Gene3D" id="3.90.70.10">
    <property type="entry name" value="Cysteine proteinases"/>
    <property type="match status" value="1"/>
</dbReference>
<feature type="compositionally biased region" description="Acidic residues" evidence="1">
    <location>
        <begin position="2476"/>
        <end position="2487"/>
    </location>
</feature>
<evidence type="ECO:0000256" key="1">
    <source>
        <dbReference type="SAM" id="MobiDB-lite"/>
    </source>
</evidence>
<sequence length="2487" mass="282479">MHARDHDLAQPVAADEPASNVPASPPRRDPVEDADPSFTRKRPRLGSGSNSIRALSVDTETPAHTTAASPREQQVEMTIRSHPPSSPVHGDTEHGSDADERLEHPQDLSPVLVATTEDDLSSPPVMAIVDDDDEEIAPAFAVQPDAEDLFYRFPFPSLGDYTQVVQELPKYISGSQPIDSSILPALSDWLSEVPEPSVDVRGFYLSKVVFWDEFGTVVNKVLSRRYQWMTALSEDSSNDPARFPFGDQFDDIQTDQIFYRFLSAYVRVCSFLFLVDVQILSRPCPDEIYPLPLISHKHIRYLHNIIRSERAPVFHVLQKEYGTDAQDMTNRLRKDFLNARGASSLFQLMDTIFHKVSPDLQNIFAQFAAPIFSNLGWTVFEHPNASTSIDRAEFYASALNFFETYSEDLQDATKPIDAGVARDLIQYYSILVHELCQWDDSIAAKLVDKVLDFGDPESPTTPTSAADTAGISVNKYLQNPMCFPALINNAWKFKILRKYIVKGNMGLRVMSIATMDAALVELWREYSNIDPTCKHPVMQYLADFLLKGQVVDYIVSVDSHPQLISRSGNIVGFLVVTHRWSNRQADAIWRTVATSPDPRVVVATMTMLRGIISLMRHSDRHYLCSKLHDLPIERYTLDILRFLRDLTMRPGEPQLRFDETEPSSRPWNVCVRMIRDTAPSRDADANLLDLHSEAIDQFHVWINRISVPERHEIYRESAQEIASHTATATGNFKIICMLMLLSYQADASFFQQHQSLIRSVLEEIPQFITTEASKSSYNCRVQALLYRLDFLRVAISHSGVDVPVDLYQKLWDCTIGKSALSNEARDLAWSQLHHATRAVPNNNFCTQLVTSYVPTMDAEHYTVGMYEFIASYTFQPARVAVNTDSGSQTVLQVPGASLLWPIILSAPQGTIEDRAANLLASRYVGIVDNIGIILSEVEDAHRALVEKCMEELRIAVKALPKQRQEKHTTSVNDVAEDTSAQQSAEVRIGRILMFLRILLDFVRRKAQFSRGKRADSKVEAMEVDEPAGDAVIVRYQCGNDRQVVTMASENTLDDLYRRLCHASGYTKVNLFAKGQRLNLTEDGPRKLSEFDLGGQVIVQRADAAESTRPLPSPASGSSVLESAIVSHFDEFFSWMDSDDVTSDALFAFLSVFPDRSSFADKVTQGEVSTTELFPPGKVFQSRYAAFALKNRLNYQLRTSTMDETFARNAVQHLNEALINTGSFEESYPSPQGLQLVAVLVSVLLEFLKERPSSETSASYFSDGPSFVKKLMQIVSIAIATPSLAVTAIEAHATILEASLHSRAVWAAFKEHQDSHRVHQHLLLTHSSQAVREQACQNIFWICSGDLPFNCPLTRGETASHFWAVVSTILPNVIQDAGQSQQLFQLAEQVFRINDEYDRNEQHLRAFLAQWSALLLQHDHKVFPGRDDIDHVVFGFTKLILECILSIKSFKKPVNAGSLMTQVFKKFIFVSNAVDAQNSYEESSLPILESHTRRELYELMLGLAEDSNTYDVLLQLAGEVEQDEGESILPLNLVDRTMEIRSATGYVGLYNPRAICYMNSLLTQLFMNINFRHFILSLDVKDAAGSQRLLFETQRLFAQMQNLYCKSTDPREFAACVKSLDKTPIDISVQMDADEFYNLLFDQWESQLFKQEHKQQFRSFYGGQTLNQIKSKECEHVSERAEPFFAVQCDVQGKANLHESLQAYVQGDVMEGDNKYKCESCDGKFVDAVKRTCLKSAPDNLIFHLKRFEFDLNDFSRRKIYDHFAFPDTLDITPYTIEHLADPSKPAEKDLFDLVGVLVHTGTCENGHYYSYIRERPSSSDGTSPTWIEFNDSDVGPFDPSEIAERTYGGLTEGDGYTRHTKQFSAYMLFYQRRTAVEQDQRRWMATSKRPVPKLSVPNSIGEEIATRNRSFIREYCLFDPVHTKFVRQLHNISRIVNHGTCSESHEQETRALHVILAHLCYTAWRQFNAEIFLDAIPQLRVSMTSCSVCCSIALQWLAADEYALTNILLRCTHPKIRHQVRAILIESLKHLRAKEPVLYGVEGSDSEMDVDSSSSHESVVIALGQRLRITANDTRESVRGWDDFYLLLTQFAELGNVETAVLLNNGFLHFCLKIFCMHAYTPFRNDAPELSRIVEKRRGIFNRLVAFLWKLLSTTDIRLPTITDSKSNDRLASFDRERMKFPLMRREKSAATYWSEEIKAIAILDKILEVFDETKVDHFYPGGIFTWLLESPDDVVQNNVLKTIVEGLQLEPPYCDAYVQAALPFCESCPKSENISKVITAISKAISSSNRIAEDRTPSGEAVLGFFSKLLTAQNETFFEQRHPHAFHQCLMLRSKTYAIPLLCHYDEHVRKATYTFFERLYENEEAIAGEMMTTKYKSVRDLLVELMHKFGYEKEIGRHRSFLTPLVDTCRLLVTLLYTLGQRQEAEYQPFQDVNDTALIYQYQQEVETRMRMWPHDEGTPLSQDEPFEQSDYGSESDEPQELLDN</sequence>
<dbReference type="Pfam" id="PF00443">
    <property type="entry name" value="UCH"/>
    <property type="match status" value="1"/>
</dbReference>
<dbReference type="SUPFAM" id="SSF54001">
    <property type="entry name" value="Cysteine proteinases"/>
    <property type="match status" value="1"/>
</dbReference>
<reference evidence="3" key="1">
    <citation type="journal article" date="2021" name="Nat. Commun.">
        <title>Genetic determinants of endophytism in the Arabidopsis root mycobiome.</title>
        <authorList>
            <person name="Mesny F."/>
            <person name="Miyauchi S."/>
            <person name="Thiergart T."/>
            <person name="Pickel B."/>
            <person name="Atanasova L."/>
            <person name="Karlsson M."/>
            <person name="Huettel B."/>
            <person name="Barry K.W."/>
            <person name="Haridas S."/>
            <person name="Chen C."/>
            <person name="Bauer D."/>
            <person name="Andreopoulos W."/>
            <person name="Pangilinan J."/>
            <person name="LaButti K."/>
            <person name="Riley R."/>
            <person name="Lipzen A."/>
            <person name="Clum A."/>
            <person name="Drula E."/>
            <person name="Henrissat B."/>
            <person name="Kohler A."/>
            <person name="Grigoriev I.V."/>
            <person name="Martin F.M."/>
            <person name="Hacquard S."/>
        </authorList>
    </citation>
    <scope>NUCLEOTIDE SEQUENCE</scope>
    <source>
        <strain evidence="3">MPI-SDFR-AT-0120</strain>
    </source>
</reference>
<proteinExistence type="predicted"/>
<dbReference type="Pfam" id="PF12030">
    <property type="entry name" value="DUF3517"/>
    <property type="match status" value="1"/>
</dbReference>
<evidence type="ECO:0000259" key="2">
    <source>
        <dbReference type="PROSITE" id="PS50235"/>
    </source>
</evidence>
<dbReference type="GO" id="GO:0004843">
    <property type="term" value="F:cysteine-type deubiquitinase activity"/>
    <property type="evidence" value="ECO:0007669"/>
    <property type="project" value="InterPro"/>
</dbReference>
<dbReference type="InterPro" id="IPR038765">
    <property type="entry name" value="Papain-like_cys_pep_sf"/>
</dbReference>
<dbReference type="GO" id="GO:0005634">
    <property type="term" value="C:nucleus"/>
    <property type="evidence" value="ECO:0007669"/>
    <property type="project" value="TreeGrafter"/>
</dbReference>
<dbReference type="PROSITE" id="PS50235">
    <property type="entry name" value="USP_3"/>
    <property type="match status" value="1"/>
</dbReference>